<sequence>MTKHIQAYFQNEDQAESARTSLLPFEMDLVEVSSLDHSIGRNHNLLVPLLPLNNGYSTANGVGVVGMPNTISAQGVIPVAALGDSDDEERMINGERADTEKDRPDFDSELSPVVDVTAADDDYENLKYVLTAKVKDAEYDDIVHKLRTHGAYVEHLD</sequence>
<organism evidence="1 2">
    <name type="scientific">Paenibacillus haidiansis</name>
    <dbReference type="NCBI Taxonomy" id="1574488"/>
    <lineage>
        <taxon>Bacteria</taxon>
        <taxon>Bacillati</taxon>
        <taxon>Bacillota</taxon>
        <taxon>Bacilli</taxon>
        <taxon>Bacillales</taxon>
        <taxon>Paenibacillaceae</taxon>
        <taxon>Paenibacillus</taxon>
    </lineage>
</organism>
<dbReference type="RefSeq" id="WP_331849019.1">
    <property type="nucleotide sequence ID" value="NZ_JAZHPZ010000020.1"/>
</dbReference>
<evidence type="ECO:0008006" key="3">
    <source>
        <dbReference type="Google" id="ProtNLM"/>
    </source>
</evidence>
<comment type="caution">
    <text evidence="1">The sequence shown here is derived from an EMBL/GenBank/DDBJ whole genome shotgun (WGS) entry which is preliminary data.</text>
</comment>
<dbReference type="EMBL" id="JAZHPZ010000020">
    <property type="protein sequence ID" value="MEF2968901.1"/>
    <property type="molecule type" value="Genomic_DNA"/>
</dbReference>
<keyword evidence="2" id="KW-1185">Reference proteome</keyword>
<dbReference type="Proteomes" id="UP001306950">
    <property type="component" value="Unassembled WGS sequence"/>
</dbReference>
<evidence type="ECO:0000313" key="2">
    <source>
        <dbReference type="Proteomes" id="UP001306950"/>
    </source>
</evidence>
<gene>
    <name evidence="1" type="ORF">V3851_24240</name>
</gene>
<protein>
    <recommendedName>
        <fullName evidence="3">Heat induced stress protein YflT</fullName>
    </recommendedName>
</protein>
<reference evidence="1 2" key="1">
    <citation type="submission" date="2024-02" db="EMBL/GenBank/DDBJ databases">
        <title>A nitrogen-fixing paenibacillus bacterium.</title>
        <authorList>
            <person name="Zhang W.L."/>
            <person name="Chen S.F."/>
        </authorList>
    </citation>
    <scope>NUCLEOTIDE SEQUENCE [LARGE SCALE GENOMIC DNA]</scope>
    <source>
        <strain evidence="1 2">M1</strain>
    </source>
</reference>
<proteinExistence type="predicted"/>
<accession>A0ABU7VYQ6</accession>
<evidence type="ECO:0000313" key="1">
    <source>
        <dbReference type="EMBL" id="MEF2968901.1"/>
    </source>
</evidence>
<name>A0ABU7VYQ6_9BACL</name>